<feature type="coiled-coil region" evidence="1">
    <location>
        <begin position="151"/>
        <end position="178"/>
    </location>
</feature>
<organism evidence="3 4">
    <name type="scientific">Candidatus Roizmanbacteria bacterium RIFCSPHIGHO2_02_FULL_43_11</name>
    <dbReference type="NCBI Taxonomy" id="1802043"/>
    <lineage>
        <taxon>Bacteria</taxon>
        <taxon>Candidatus Roizmaniibacteriota</taxon>
    </lineage>
</organism>
<evidence type="ECO:0000256" key="1">
    <source>
        <dbReference type="SAM" id="Coils"/>
    </source>
</evidence>
<comment type="caution">
    <text evidence="3">The sequence shown here is derived from an EMBL/GenBank/DDBJ whole genome shotgun (WGS) entry which is preliminary data.</text>
</comment>
<keyword evidence="1" id="KW-0175">Coiled coil</keyword>
<name>A0A1F7HKQ4_9BACT</name>
<reference evidence="3 4" key="1">
    <citation type="journal article" date="2016" name="Nat. Commun.">
        <title>Thousands of microbial genomes shed light on interconnected biogeochemical processes in an aquifer system.</title>
        <authorList>
            <person name="Anantharaman K."/>
            <person name="Brown C.T."/>
            <person name="Hug L.A."/>
            <person name="Sharon I."/>
            <person name="Castelle C.J."/>
            <person name="Probst A.J."/>
            <person name="Thomas B.C."/>
            <person name="Singh A."/>
            <person name="Wilkins M.J."/>
            <person name="Karaoz U."/>
            <person name="Brodie E.L."/>
            <person name="Williams K.H."/>
            <person name="Hubbard S.S."/>
            <person name="Banfield J.F."/>
        </authorList>
    </citation>
    <scope>NUCLEOTIDE SEQUENCE [LARGE SCALE GENOMIC DNA]</scope>
</reference>
<dbReference type="EMBL" id="MFZT01000012">
    <property type="protein sequence ID" value="OGK31644.1"/>
    <property type="molecule type" value="Genomic_DNA"/>
</dbReference>
<feature type="coiled-coil region" evidence="1">
    <location>
        <begin position="207"/>
        <end position="234"/>
    </location>
</feature>
<feature type="transmembrane region" description="Helical" evidence="2">
    <location>
        <begin position="61"/>
        <end position="81"/>
    </location>
</feature>
<feature type="transmembrane region" description="Helical" evidence="2">
    <location>
        <begin position="124"/>
        <end position="144"/>
    </location>
</feature>
<evidence type="ECO:0000313" key="4">
    <source>
        <dbReference type="Proteomes" id="UP000178098"/>
    </source>
</evidence>
<keyword evidence="2" id="KW-0812">Transmembrane</keyword>
<keyword evidence="2" id="KW-0472">Membrane</keyword>
<accession>A0A1F7HKQ4</accession>
<gene>
    <name evidence="3" type="ORF">A3D08_03370</name>
</gene>
<feature type="transmembrane region" description="Helical" evidence="2">
    <location>
        <begin position="32"/>
        <end position="49"/>
    </location>
</feature>
<dbReference type="Proteomes" id="UP000178098">
    <property type="component" value="Unassembled WGS sequence"/>
</dbReference>
<protein>
    <submittedName>
        <fullName evidence="3">Uncharacterized protein</fullName>
    </submittedName>
</protein>
<evidence type="ECO:0000313" key="3">
    <source>
        <dbReference type="EMBL" id="OGK31644.1"/>
    </source>
</evidence>
<evidence type="ECO:0000256" key="2">
    <source>
        <dbReference type="SAM" id="Phobius"/>
    </source>
</evidence>
<proteinExistence type="predicted"/>
<keyword evidence="2" id="KW-1133">Transmembrane helix</keyword>
<feature type="transmembrane region" description="Helical" evidence="2">
    <location>
        <begin position="87"/>
        <end position="117"/>
    </location>
</feature>
<dbReference type="AlphaFoldDB" id="A0A1F7HKQ4"/>
<sequence>MNTKYLAPFLISIVTVLVYVLAKFPLTSPYSLHISLMWLVGLVVYYFFLKTRQPTPEQKSIFTYMGIVMIMLLVATTGWFVSPFFFLLYLLATALSFMFTPAVSIAFVVTLITLFSLSIGEIDLAYDFLVVLSFLTVIPLSYFLRKRYLQLKQSEKQILVLKEEYKEAQTKVESLLANVINKFAVEMRQPLSDIKLIAHHISGAKSVEAAQKDSEKIKALIEEALESLNDFEAKATGNKLLSTPKDNP</sequence>